<dbReference type="Gene3D" id="3.30.710.10">
    <property type="entry name" value="Potassium Channel Kv1.1, Chain A"/>
    <property type="match status" value="1"/>
</dbReference>
<proteinExistence type="predicted"/>
<evidence type="ECO:0000259" key="4">
    <source>
        <dbReference type="PROSITE" id="PS50097"/>
    </source>
</evidence>
<dbReference type="PANTHER" id="PTHR45632:SF3">
    <property type="entry name" value="KELCH-LIKE PROTEIN 32"/>
    <property type="match status" value="1"/>
</dbReference>
<dbReference type="CDD" id="cd18186">
    <property type="entry name" value="BTB_POZ_ZBTB_KLHL-like"/>
    <property type="match status" value="1"/>
</dbReference>
<dbReference type="PROSITE" id="PS50097">
    <property type="entry name" value="BTB"/>
    <property type="match status" value="1"/>
</dbReference>
<dbReference type="Pfam" id="PF07534">
    <property type="entry name" value="TLD"/>
    <property type="match status" value="1"/>
</dbReference>
<keyword evidence="3" id="KW-0175">Coiled coil</keyword>
<dbReference type="Pfam" id="PF07707">
    <property type="entry name" value="BACK"/>
    <property type="match status" value="1"/>
</dbReference>
<organism evidence="5 6">
    <name type="scientific">Anaeramoeba ignava</name>
    <name type="common">Anaerobic marine amoeba</name>
    <dbReference type="NCBI Taxonomy" id="1746090"/>
    <lineage>
        <taxon>Eukaryota</taxon>
        <taxon>Metamonada</taxon>
        <taxon>Anaeramoebidae</taxon>
        <taxon>Anaeramoeba</taxon>
    </lineage>
</organism>
<dbReference type="InterPro" id="IPR000210">
    <property type="entry name" value="BTB/POZ_dom"/>
</dbReference>
<dbReference type="EMBL" id="JAPDFW010000062">
    <property type="protein sequence ID" value="KAJ5076247.1"/>
    <property type="molecule type" value="Genomic_DNA"/>
</dbReference>
<dbReference type="Pfam" id="PF00651">
    <property type="entry name" value="BTB"/>
    <property type="match status" value="1"/>
</dbReference>
<gene>
    <name evidence="5" type="ORF">M0811_06526</name>
</gene>
<dbReference type="PANTHER" id="PTHR45632">
    <property type="entry name" value="LD33804P"/>
    <property type="match status" value="1"/>
</dbReference>
<keyword evidence="1" id="KW-0880">Kelch repeat</keyword>
<evidence type="ECO:0000256" key="2">
    <source>
        <dbReference type="ARBA" id="ARBA00022737"/>
    </source>
</evidence>
<dbReference type="OrthoDB" id="298084at2759"/>
<evidence type="ECO:0000256" key="3">
    <source>
        <dbReference type="SAM" id="Coils"/>
    </source>
</evidence>
<protein>
    <recommendedName>
        <fullName evidence="4">BTB domain-containing protein</fullName>
    </recommendedName>
</protein>
<dbReference type="InterPro" id="IPR011333">
    <property type="entry name" value="SKP1/BTB/POZ_sf"/>
</dbReference>
<feature type="coiled-coil region" evidence="3">
    <location>
        <begin position="203"/>
        <end position="263"/>
    </location>
</feature>
<dbReference type="SMART" id="SM00875">
    <property type="entry name" value="BACK"/>
    <property type="match status" value="1"/>
</dbReference>
<evidence type="ECO:0000256" key="1">
    <source>
        <dbReference type="ARBA" id="ARBA00022441"/>
    </source>
</evidence>
<feature type="domain" description="BTB" evidence="4">
    <location>
        <begin position="26"/>
        <end position="99"/>
    </location>
</feature>
<keyword evidence="2" id="KW-0677">Repeat</keyword>
<comment type="caution">
    <text evidence="5">The sequence shown here is derived from an EMBL/GenBank/DDBJ whole genome shotgun (WGS) entry which is preliminary data.</text>
</comment>
<dbReference type="Gene3D" id="1.25.40.420">
    <property type="match status" value="1"/>
</dbReference>
<evidence type="ECO:0000313" key="6">
    <source>
        <dbReference type="Proteomes" id="UP001149090"/>
    </source>
</evidence>
<dbReference type="AlphaFoldDB" id="A0A9Q0LNN1"/>
<evidence type="ECO:0000313" key="5">
    <source>
        <dbReference type="EMBL" id="KAJ5076247.1"/>
    </source>
</evidence>
<accession>A0A9Q0LNN1</accession>
<sequence>MENYSNLEKLSNDLKTLFENQEENYFDFEIICQQNEDSIPITFKTHKSILSSRSQYFKSLFNSKMKEFQENKVVLKDFSSSIISLILNYFYSGKIGINLENAIEILIFSTKYLIDELIEITLNFIQNNLQLEIVVDVLKFSESMNFNQLFDSAYQFLLANFHEFIKTPFFVELEENHLNSILSNDEIFINELEIFESLMKWGKHKVNLNQEKENQKLDKEEKEKLQKQISNVIDKIRFVDFSKEELENTLKEEEDLIPNDIKEKLIEFQKLENPEEFIEKESQNEKSFIFKSRIRIDSTIIKEIKDFRKLKEWINDNEFLSKMKKGFSTKRDGLNSKLWCQKVMEKGKVLVIAKTTDNFIFGGYTKAGWTEDRSKWSFDYGADGFIPDPDAFIFSLRNDKNDREPMKFPVKQEEVGYALYYDHLGSRPNFGRGELSPDLGNEYYPDFWFDRKFKGGGSNFGVSFELPDGIEKGTNEAKSYLAGSPKSWEVDELETFFI</sequence>
<dbReference type="SMART" id="SM00225">
    <property type="entry name" value="BTB"/>
    <property type="match status" value="1"/>
</dbReference>
<name>A0A9Q0LNN1_ANAIG</name>
<reference evidence="5" key="1">
    <citation type="submission" date="2022-10" db="EMBL/GenBank/DDBJ databases">
        <title>Novel sulphate-reducing endosymbionts in the free-living metamonad Anaeramoeba.</title>
        <authorList>
            <person name="Jerlstrom-Hultqvist J."/>
            <person name="Cepicka I."/>
            <person name="Gallot-Lavallee L."/>
            <person name="Salas-Leiva D."/>
            <person name="Curtis B.A."/>
            <person name="Zahonova K."/>
            <person name="Pipaliya S."/>
            <person name="Dacks J."/>
            <person name="Roger A.J."/>
        </authorList>
    </citation>
    <scope>NUCLEOTIDE SEQUENCE</scope>
    <source>
        <strain evidence="5">BMAN</strain>
    </source>
</reference>
<dbReference type="InterPro" id="IPR006571">
    <property type="entry name" value="TLDc_dom"/>
</dbReference>
<dbReference type="Proteomes" id="UP001149090">
    <property type="component" value="Unassembled WGS sequence"/>
</dbReference>
<dbReference type="InterPro" id="IPR011705">
    <property type="entry name" value="BACK"/>
</dbReference>
<dbReference type="SUPFAM" id="SSF54695">
    <property type="entry name" value="POZ domain"/>
    <property type="match status" value="1"/>
</dbReference>
<keyword evidence="6" id="KW-1185">Reference proteome</keyword>